<keyword evidence="9" id="KW-0902">Two-component regulatory system</keyword>
<dbReference type="Pfam" id="PF02518">
    <property type="entry name" value="HATPase_c"/>
    <property type="match status" value="1"/>
</dbReference>
<dbReference type="InterPro" id="IPR005467">
    <property type="entry name" value="His_kinase_dom"/>
</dbReference>
<dbReference type="AlphaFoldDB" id="A0A1I4AQL6"/>
<dbReference type="EMBL" id="FOSW01000002">
    <property type="protein sequence ID" value="SFK58237.1"/>
    <property type="molecule type" value="Genomic_DNA"/>
</dbReference>
<dbReference type="InterPro" id="IPR036890">
    <property type="entry name" value="HATPase_C_sf"/>
</dbReference>
<proteinExistence type="predicted"/>
<dbReference type="InterPro" id="IPR004358">
    <property type="entry name" value="Sig_transdc_His_kin-like_C"/>
</dbReference>
<dbReference type="SUPFAM" id="SSF55874">
    <property type="entry name" value="ATPase domain of HSP90 chaperone/DNA topoisomerase II/histidine kinase"/>
    <property type="match status" value="1"/>
</dbReference>
<evidence type="ECO:0000256" key="7">
    <source>
        <dbReference type="ARBA" id="ARBA00022777"/>
    </source>
</evidence>
<dbReference type="InParanoid" id="A0A1I4AQL6"/>
<dbReference type="InterPro" id="IPR003660">
    <property type="entry name" value="HAMP_dom"/>
</dbReference>
<evidence type="ECO:0000256" key="12">
    <source>
        <dbReference type="SAM" id="Phobius"/>
    </source>
</evidence>
<keyword evidence="8 12" id="KW-1133">Transmembrane helix</keyword>
<dbReference type="RefSeq" id="WP_091321592.1">
    <property type="nucleotide sequence ID" value="NZ_FOSW01000002.1"/>
</dbReference>
<dbReference type="EC" id="2.7.13.3" evidence="3"/>
<sequence length="469" mass="48679">MSRFAVPPVRPLQRLPISLRLGATLAVVFLLAVAGLAALAYAGLGQMLRSEIDRGLVAAADTLEDRGSAAIDADDIDEDQVGGVASVQFESQLLTADGRLIDGSGAEMRAGPLLTRAQTTAVLREGPLFRDVDGHRALAVPLDRTPGRVLLVVADLEPVHDAQASLLQLTLVLAPLTGLLAGVAGWLVARRGLRPVARMTSEAAAMGARDPFPRLAVPPTHDEVARLGSTLNALLDRIEDARRREREFTADASHELRTPLAILRAELELARSHAGTGRLSGALDSALEESDRLGHLVDDLLLLARADAGHVAPRALIDVAEVTDGLLPGFRVLAERRGITLTRTGDAVVRADGRALARAVANLLDNAVRHAPEGGHVALAVEQGAASTAITVTDDGPGVAPEERARLTQRFTQIDRARGAGGGAGLGLAIVASVAAAHGGRVDLAEAPSGRGLAVTLHLPVASPGSVVA</sequence>
<protein>
    <recommendedName>
        <fullName evidence="3">histidine kinase</fullName>
        <ecNumber evidence="3">2.7.13.3</ecNumber>
    </recommendedName>
</protein>
<dbReference type="GO" id="GO:0005886">
    <property type="term" value="C:plasma membrane"/>
    <property type="evidence" value="ECO:0007669"/>
    <property type="project" value="UniProtKB-SubCell"/>
</dbReference>
<dbReference type="PROSITE" id="PS50109">
    <property type="entry name" value="HIS_KIN"/>
    <property type="match status" value="1"/>
</dbReference>
<keyword evidence="7 15" id="KW-0418">Kinase</keyword>
<evidence type="ECO:0000256" key="8">
    <source>
        <dbReference type="ARBA" id="ARBA00022989"/>
    </source>
</evidence>
<dbReference type="STRING" id="504800.SAMN04488085_102329"/>
<dbReference type="InterPro" id="IPR050428">
    <property type="entry name" value="TCS_sensor_his_kinase"/>
</dbReference>
<feature type="transmembrane region" description="Helical" evidence="12">
    <location>
        <begin position="21"/>
        <end position="44"/>
    </location>
</feature>
<evidence type="ECO:0000256" key="4">
    <source>
        <dbReference type="ARBA" id="ARBA00022553"/>
    </source>
</evidence>
<feature type="domain" description="HAMP" evidence="14">
    <location>
        <begin position="190"/>
        <end position="243"/>
    </location>
</feature>
<keyword evidence="5" id="KW-0808">Transferase</keyword>
<feature type="domain" description="Histidine kinase" evidence="13">
    <location>
        <begin position="251"/>
        <end position="463"/>
    </location>
</feature>
<dbReference type="PRINTS" id="PR00344">
    <property type="entry name" value="BCTRLSENSOR"/>
</dbReference>
<evidence type="ECO:0000256" key="1">
    <source>
        <dbReference type="ARBA" id="ARBA00000085"/>
    </source>
</evidence>
<keyword evidence="10 12" id="KW-0472">Membrane</keyword>
<dbReference type="GO" id="GO:0000155">
    <property type="term" value="F:phosphorelay sensor kinase activity"/>
    <property type="evidence" value="ECO:0007669"/>
    <property type="project" value="InterPro"/>
</dbReference>
<evidence type="ECO:0000313" key="15">
    <source>
        <dbReference type="EMBL" id="SFK58237.1"/>
    </source>
</evidence>
<evidence type="ECO:0000256" key="3">
    <source>
        <dbReference type="ARBA" id="ARBA00012438"/>
    </source>
</evidence>
<organism evidence="15 16">
    <name type="scientific">Geodermatophilus ruber</name>
    <dbReference type="NCBI Taxonomy" id="504800"/>
    <lineage>
        <taxon>Bacteria</taxon>
        <taxon>Bacillati</taxon>
        <taxon>Actinomycetota</taxon>
        <taxon>Actinomycetes</taxon>
        <taxon>Geodermatophilales</taxon>
        <taxon>Geodermatophilaceae</taxon>
        <taxon>Geodermatophilus</taxon>
    </lineage>
</organism>
<dbReference type="SUPFAM" id="SSF47384">
    <property type="entry name" value="Homodimeric domain of signal transducing histidine kinase"/>
    <property type="match status" value="1"/>
</dbReference>
<evidence type="ECO:0000256" key="2">
    <source>
        <dbReference type="ARBA" id="ARBA00004236"/>
    </source>
</evidence>
<accession>A0A1I4AQL6</accession>
<dbReference type="SMART" id="SM00388">
    <property type="entry name" value="HisKA"/>
    <property type="match status" value="1"/>
</dbReference>
<dbReference type="PROSITE" id="PS50885">
    <property type="entry name" value="HAMP"/>
    <property type="match status" value="1"/>
</dbReference>
<dbReference type="CDD" id="cd00082">
    <property type="entry name" value="HisKA"/>
    <property type="match status" value="1"/>
</dbReference>
<dbReference type="Proteomes" id="UP000199152">
    <property type="component" value="Unassembled WGS sequence"/>
</dbReference>
<dbReference type="PANTHER" id="PTHR45436">
    <property type="entry name" value="SENSOR HISTIDINE KINASE YKOH"/>
    <property type="match status" value="1"/>
</dbReference>
<evidence type="ECO:0000256" key="10">
    <source>
        <dbReference type="ARBA" id="ARBA00023136"/>
    </source>
</evidence>
<dbReference type="SMART" id="SM00387">
    <property type="entry name" value="HATPase_c"/>
    <property type="match status" value="1"/>
</dbReference>
<keyword evidence="4" id="KW-0597">Phosphoprotein</keyword>
<evidence type="ECO:0000259" key="13">
    <source>
        <dbReference type="PROSITE" id="PS50109"/>
    </source>
</evidence>
<name>A0A1I4AQL6_9ACTN</name>
<keyword evidence="6 12" id="KW-0812">Transmembrane</keyword>
<dbReference type="InterPro" id="IPR003661">
    <property type="entry name" value="HisK_dim/P_dom"/>
</dbReference>
<dbReference type="CDD" id="cd06225">
    <property type="entry name" value="HAMP"/>
    <property type="match status" value="1"/>
</dbReference>
<comment type="catalytic activity">
    <reaction evidence="1">
        <text>ATP + protein L-histidine = ADP + protein N-phospho-L-histidine.</text>
        <dbReference type="EC" id="2.7.13.3"/>
    </reaction>
</comment>
<dbReference type="SMART" id="SM00304">
    <property type="entry name" value="HAMP"/>
    <property type="match status" value="1"/>
</dbReference>
<feature type="coiled-coil region" evidence="11">
    <location>
        <begin position="224"/>
        <end position="251"/>
    </location>
</feature>
<dbReference type="CDD" id="cd00075">
    <property type="entry name" value="HATPase"/>
    <property type="match status" value="1"/>
</dbReference>
<dbReference type="Gene3D" id="1.10.287.130">
    <property type="match status" value="1"/>
</dbReference>
<evidence type="ECO:0000256" key="11">
    <source>
        <dbReference type="SAM" id="Coils"/>
    </source>
</evidence>
<dbReference type="PANTHER" id="PTHR45436:SF5">
    <property type="entry name" value="SENSOR HISTIDINE KINASE TRCS"/>
    <property type="match status" value="1"/>
</dbReference>
<dbReference type="OrthoDB" id="9786919at2"/>
<reference evidence="15 16" key="1">
    <citation type="submission" date="2016-10" db="EMBL/GenBank/DDBJ databases">
        <authorList>
            <person name="de Groot N.N."/>
        </authorList>
    </citation>
    <scope>NUCLEOTIDE SEQUENCE [LARGE SCALE GENOMIC DNA]</scope>
    <source>
        <strain evidence="15 16">DSM 45317</strain>
    </source>
</reference>
<evidence type="ECO:0000256" key="5">
    <source>
        <dbReference type="ARBA" id="ARBA00022679"/>
    </source>
</evidence>
<dbReference type="Pfam" id="PF00672">
    <property type="entry name" value="HAMP"/>
    <property type="match status" value="1"/>
</dbReference>
<evidence type="ECO:0000256" key="9">
    <source>
        <dbReference type="ARBA" id="ARBA00023012"/>
    </source>
</evidence>
<keyword evidence="11" id="KW-0175">Coiled coil</keyword>
<dbReference type="InterPro" id="IPR003594">
    <property type="entry name" value="HATPase_dom"/>
</dbReference>
<dbReference type="InterPro" id="IPR036097">
    <property type="entry name" value="HisK_dim/P_sf"/>
</dbReference>
<dbReference type="FunFam" id="1.10.287.130:FF:000001">
    <property type="entry name" value="Two-component sensor histidine kinase"/>
    <property type="match status" value="1"/>
</dbReference>
<dbReference type="Pfam" id="PF00512">
    <property type="entry name" value="HisKA"/>
    <property type="match status" value="1"/>
</dbReference>
<dbReference type="Gene3D" id="3.30.565.10">
    <property type="entry name" value="Histidine kinase-like ATPase, C-terminal domain"/>
    <property type="match status" value="1"/>
</dbReference>
<gene>
    <name evidence="15" type="ORF">SAMN04488085_102329</name>
</gene>
<comment type="subcellular location">
    <subcellularLocation>
        <location evidence="2">Cell membrane</location>
    </subcellularLocation>
</comment>
<evidence type="ECO:0000259" key="14">
    <source>
        <dbReference type="PROSITE" id="PS50885"/>
    </source>
</evidence>
<evidence type="ECO:0000256" key="6">
    <source>
        <dbReference type="ARBA" id="ARBA00022692"/>
    </source>
</evidence>
<keyword evidence="16" id="KW-1185">Reference proteome</keyword>
<evidence type="ECO:0000313" key="16">
    <source>
        <dbReference type="Proteomes" id="UP000199152"/>
    </source>
</evidence>